<evidence type="ECO:0000313" key="2">
    <source>
        <dbReference type="EMBL" id="QAS83263.1"/>
    </source>
</evidence>
<dbReference type="AlphaFoldDB" id="A0AAE6C5A4"/>
<feature type="region of interest" description="Disordered" evidence="1">
    <location>
        <begin position="17"/>
        <end position="36"/>
    </location>
</feature>
<geneLocation type="plasmid" evidence="3">
    <name>prapfh23d</name>
</geneLocation>
<dbReference type="EMBL" id="CP035002">
    <property type="protein sequence ID" value="QAS83263.1"/>
    <property type="molecule type" value="Genomic_DNA"/>
</dbReference>
<reference evidence="2 3" key="1">
    <citation type="submission" date="2019-01" db="EMBL/GenBank/DDBJ databases">
        <title>Genomic insights into the origins and evolution of symbiotic genes in the Phaseolus vulgaris microsymbionts.</title>
        <authorList>
            <person name="Tong W."/>
        </authorList>
    </citation>
    <scope>NUCLEOTIDE SEQUENCE [LARGE SCALE GENOMIC DNA]</scope>
    <source>
        <strain evidence="2 3">FH23</strain>
        <plasmid evidence="3">prapfh23d</plasmid>
    </source>
</reference>
<keyword evidence="3" id="KW-1185">Reference proteome</keyword>
<evidence type="ECO:0000313" key="3">
    <source>
        <dbReference type="Proteomes" id="UP000220927"/>
    </source>
</evidence>
<protein>
    <recommendedName>
        <fullName evidence="4">Transposase</fullName>
    </recommendedName>
</protein>
<evidence type="ECO:0008006" key="4">
    <source>
        <dbReference type="Google" id="ProtNLM"/>
    </source>
</evidence>
<dbReference type="GO" id="GO:0006313">
    <property type="term" value="P:DNA transposition"/>
    <property type="evidence" value="ECO:0007669"/>
    <property type="project" value="InterPro"/>
</dbReference>
<dbReference type="KEGG" id="rad:CO657_33735"/>
<dbReference type="GO" id="GO:0003677">
    <property type="term" value="F:DNA binding"/>
    <property type="evidence" value="ECO:0007669"/>
    <property type="project" value="InterPro"/>
</dbReference>
<sequence>MIAESCEPGFTVSSVARRNGLTPQKFSHGDGSPESI</sequence>
<gene>
    <name evidence="2" type="ORF">CO657_33735</name>
</gene>
<proteinExistence type="predicted"/>
<dbReference type="Proteomes" id="UP000220927">
    <property type="component" value="Plasmid pRapFH23d"/>
</dbReference>
<keyword evidence="2" id="KW-0614">Plasmid</keyword>
<evidence type="ECO:0000256" key="1">
    <source>
        <dbReference type="SAM" id="MobiDB-lite"/>
    </source>
</evidence>
<name>A0AAE6C5A4_9HYPH</name>
<organism evidence="2 3">
    <name type="scientific">Rhizobium acidisoli</name>
    <dbReference type="NCBI Taxonomy" id="1538158"/>
    <lineage>
        <taxon>Bacteria</taxon>
        <taxon>Pseudomonadati</taxon>
        <taxon>Pseudomonadota</taxon>
        <taxon>Alphaproteobacteria</taxon>
        <taxon>Hyphomicrobiales</taxon>
        <taxon>Rhizobiaceae</taxon>
        <taxon>Rhizobium/Agrobacterium group</taxon>
        <taxon>Rhizobium</taxon>
    </lineage>
</organism>
<accession>A0AAE6C5A4</accession>
<dbReference type="GO" id="GO:0004803">
    <property type="term" value="F:transposase activity"/>
    <property type="evidence" value="ECO:0007669"/>
    <property type="project" value="InterPro"/>
</dbReference>